<dbReference type="InterPro" id="IPR050204">
    <property type="entry name" value="AraC_XylS_family_regulators"/>
</dbReference>
<organism evidence="6 7">
    <name type="scientific">Paenibacillus roseopurpureus</name>
    <dbReference type="NCBI Taxonomy" id="2918901"/>
    <lineage>
        <taxon>Bacteria</taxon>
        <taxon>Bacillati</taxon>
        <taxon>Bacillota</taxon>
        <taxon>Bacilli</taxon>
        <taxon>Bacillales</taxon>
        <taxon>Paenibacillaceae</taxon>
        <taxon>Paenibacillus</taxon>
    </lineage>
</organism>
<dbReference type="PROSITE" id="PS00041">
    <property type="entry name" value="HTH_ARAC_FAMILY_1"/>
    <property type="match status" value="1"/>
</dbReference>
<keyword evidence="2" id="KW-0238">DNA-binding</keyword>
<accession>A0AA96RM46</accession>
<dbReference type="InterPro" id="IPR018060">
    <property type="entry name" value="HTH_AraC"/>
</dbReference>
<dbReference type="Proteomes" id="UP001304650">
    <property type="component" value="Chromosome"/>
</dbReference>
<name>A0AA96RM46_9BACL</name>
<keyword evidence="1" id="KW-0805">Transcription regulation</keyword>
<feature type="domain" description="HTH araC/xylS-type" evidence="5">
    <location>
        <begin position="176"/>
        <end position="274"/>
    </location>
</feature>
<sequence length="276" mass="31648">MLTLRSNLILTSQDLPLTVYTVGTERQPPITRLHGFSAKQVLLTLNGHGQFRCLGEDKWDILAPGSLLFIPDSLPHEYMPQGTSPWHVGYVTYLEKEPGISTGLGYEHDCLYFEPQDTKRIYALIEKIWQHSGPDYDRWVTAETMFALLMEMNRQTQPKHVDAQKRPIHYRDKVVDRATRFIHDHLQREITVAELATYVGYSTKQLLRLFVNVYGTTPLQYLLRVRMQTAATLLEQHPSMPIQEVAALVGMEPVYFSRIFKKINGTSPSGYRLGGK</sequence>
<dbReference type="GO" id="GO:0043565">
    <property type="term" value="F:sequence-specific DNA binding"/>
    <property type="evidence" value="ECO:0007669"/>
    <property type="project" value="InterPro"/>
</dbReference>
<dbReference type="AlphaFoldDB" id="A0AA96RM46"/>
<evidence type="ECO:0000256" key="3">
    <source>
        <dbReference type="ARBA" id="ARBA00023159"/>
    </source>
</evidence>
<keyword evidence="4" id="KW-0804">Transcription</keyword>
<reference evidence="6" key="1">
    <citation type="submission" date="2022-02" db="EMBL/GenBank/DDBJ databases">
        <title>Paenibacillus sp. MBLB1832 Whole Genome Shotgun Sequencing.</title>
        <authorList>
            <person name="Hwang C.Y."/>
            <person name="Cho E.-S."/>
            <person name="Seo M.-J."/>
        </authorList>
    </citation>
    <scope>NUCLEOTIDE SEQUENCE</scope>
    <source>
        <strain evidence="6">MBLB1832</strain>
    </source>
</reference>
<dbReference type="PROSITE" id="PS01124">
    <property type="entry name" value="HTH_ARAC_FAMILY_2"/>
    <property type="match status" value="1"/>
</dbReference>
<evidence type="ECO:0000313" key="6">
    <source>
        <dbReference type="EMBL" id="WNR46086.1"/>
    </source>
</evidence>
<evidence type="ECO:0000313" key="7">
    <source>
        <dbReference type="Proteomes" id="UP001304650"/>
    </source>
</evidence>
<dbReference type="InterPro" id="IPR018062">
    <property type="entry name" value="HTH_AraC-typ_CS"/>
</dbReference>
<keyword evidence="7" id="KW-1185">Reference proteome</keyword>
<dbReference type="RefSeq" id="WP_314803401.1">
    <property type="nucleotide sequence ID" value="NZ_CP130319.1"/>
</dbReference>
<evidence type="ECO:0000256" key="1">
    <source>
        <dbReference type="ARBA" id="ARBA00023015"/>
    </source>
</evidence>
<dbReference type="EMBL" id="CP130319">
    <property type="protein sequence ID" value="WNR46086.1"/>
    <property type="molecule type" value="Genomic_DNA"/>
</dbReference>
<evidence type="ECO:0000256" key="4">
    <source>
        <dbReference type="ARBA" id="ARBA00023163"/>
    </source>
</evidence>
<evidence type="ECO:0000259" key="5">
    <source>
        <dbReference type="PROSITE" id="PS01124"/>
    </source>
</evidence>
<dbReference type="KEGG" id="proo:MJB10_08335"/>
<dbReference type="SUPFAM" id="SSF46689">
    <property type="entry name" value="Homeodomain-like"/>
    <property type="match status" value="2"/>
</dbReference>
<protein>
    <submittedName>
        <fullName evidence="6">AraC family transcriptional regulator</fullName>
    </submittedName>
</protein>
<keyword evidence="3" id="KW-0010">Activator</keyword>
<dbReference type="Gene3D" id="1.10.10.60">
    <property type="entry name" value="Homeodomain-like"/>
    <property type="match status" value="2"/>
</dbReference>
<evidence type="ECO:0000256" key="2">
    <source>
        <dbReference type="ARBA" id="ARBA00023125"/>
    </source>
</evidence>
<gene>
    <name evidence="6" type="ORF">MJB10_08335</name>
</gene>
<proteinExistence type="predicted"/>
<dbReference type="InterPro" id="IPR037923">
    <property type="entry name" value="HTH-like"/>
</dbReference>
<dbReference type="SUPFAM" id="SSF51215">
    <property type="entry name" value="Regulatory protein AraC"/>
    <property type="match status" value="1"/>
</dbReference>
<dbReference type="Pfam" id="PF12833">
    <property type="entry name" value="HTH_18"/>
    <property type="match status" value="1"/>
</dbReference>
<dbReference type="InterPro" id="IPR009057">
    <property type="entry name" value="Homeodomain-like_sf"/>
</dbReference>
<dbReference type="GO" id="GO:0003700">
    <property type="term" value="F:DNA-binding transcription factor activity"/>
    <property type="evidence" value="ECO:0007669"/>
    <property type="project" value="InterPro"/>
</dbReference>
<dbReference type="PANTHER" id="PTHR46796">
    <property type="entry name" value="HTH-TYPE TRANSCRIPTIONAL ACTIVATOR RHAS-RELATED"/>
    <property type="match status" value="1"/>
</dbReference>
<dbReference type="SMART" id="SM00342">
    <property type="entry name" value="HTH_ARAC"/>
    <property type="match status" value="1"/>
</dbReference>